<feature type="domain" description="Glycoside hydrolase family 3 N-terminal" evidence="5">
    <location>
        <begin position="2"/>
        <end position="160"/>
    </location>
</feature>
<dbReference type="Pfam" id="PF00933">
    <property type="entry name" value="Glyco_hydro_3"/>
    <property type="match status" value="1"/>
</dbReference>
<evidence type="ECO:0000256" key="4">
    <source>
        <dbReference type="ARBA" id="ARBA00023295"/>
    </source>
</evidence>
<proteinExistence type="inferred from homology"/>
<keyword evidence="8" id="KW-1185">Reference proteome</keyword>
<dbReference type="InterPro" id="IPR044993">
    <property type="entry name" value="BXL"/>
</dbReference>
<dbReference type="GO" id="GO:0031222">
    <property type="term" value="P:arabinan catabolic process"/>
    <property type="evidence" value="ECO:0007669"/>
    <property type="project" value="TreeGrafter"/>
</dbReference>
<dbReference type="GO" id="GO:0009044">
    <property type="term" value="F:xylan 1,4-beta-xylosidase activity"/>
    <property type="evidence" value="ECO:0007669"/>
    <property type="project" value="InterPro"/>
</dbReference>
<keyword evidence="2" id="KW-0732">Signal</keyword>
<dbReference type="AlphaFoldDB" id="A0AA39RXB2"/>
<name>A0AA39RXB2_ACESA</name>
<comment type="caution">
    <text evidence="7">The sequence shown here is derived from an EMBL/GenBank/DDBJ whole genome shotgun (WGS) entry which is preliminary data.</text>
</comment>
<reference evidence="7" key="1">
    <citation type="journal article" date="2022" name="Plant J.">
        <title>Strategies of tolerance reflected in two North American maple genomes.</title>
        <authorList>
            <person name="McEvoy S.L."/>
            <person name="Sezen U.U."/>
            <person name="Trouern-Trend A."/>
            <person name="McMahon S.M."/>
            <person name="Schaberg P.G."/>
            <person name="Yang J."/>
            <person name="Wegrzyn J.L."/>
            <person name="Swenson N.G."/>
        </authorList>
    </citation>
    <scope>NUCLEOTIDE SEQUENCE</scope>
    <source>
        <strain evidence="7">NS2018</strain>
    </source>
</reference>
<evidence type="ECO:0000313" key="7">
    <source>
        <dbReference type="EMBL" id="KAK0581827.1"/>
    </source>
</evidence>
<evidence type="ECO:0000313" key="8">
    <source>
        <dbReference type="Proteomes" id="UP001168877"/>
    </source>
</evidence>
<dbReference type="SUPFAM" id="SSF52279">
    <property type="entry name" value="Beta-D-glucan exohydrolase, C-terminal domain"/>
    <property type="match status" value="1"/>
</dbReference>
<feature type="domain" description="Glycoside hydrolase family 3 C-terminal" evidence="6">
    <location>
        <begin position="181"/>
        <end position="360"/>
    </location>
</feature>
<dbReference type="Gene3D" id="3.20.20.300">
    <property type="entry name" value="Glycoside hydrolase, family 3, N-terminal domain"/>
    <property type="match status" value="1"/>
</dbReference>
<dbReference type="Proteomes" id="UP001168877">
    <property type="component" value="Unassembled WGS sequence"/>
</dbReference>
<dbReference type="PANTHER" id="PTHR42721:SF3">
    <property type="entry name" value="BETA-D-XYLOSIDASE 5-RELATED"/>
    <property type="match status" value="1"/>
</dbReference>
<keyword evidence="4" id="KW-0326">Glycosidase</keyword>
<dbReference type="InterPro" id="IPR036881">
    <property type="entry name" value="Glyco_hydro_3_C_sf"/>
</dbReference>
<dbReference type="EMBL" id="JAUESC010000384">
    <property type="protein sequence ID" value="KAK0581827.1"/>
    <property type="molecule type" value="Genomic_DNA"/>
</dbReference>
<dbReference type="PANTHER" id="PTHR42721">
    <property type="entry name" value="SUGAR HYDROLASE-RELATED"/>
    <property type="match status" value="1"/>
</dbReference>
<evidence type="ECO:0000259" key="5">
    <source>
        <dbReference type="Pfam" id="PF00933"/>
    </source>
</evidence>
<dbReference type="InterPro" id="IPR036962">
    <property type="entry name" value="Glyco_hydro_3_N_sf"/>
</dbReference>
<keyword evidence="3" id="KW-0378">Hydrolase</keyword>
<evidence type="ECO:0000259" key="6">
    <source>
        <dbReference type="Pfam" id="PF01915"/>
    </source>
</evidence>
<sequence>MGRGQETPGEDPLVVSKYAVNYVRGLQEVSDTIGENSTSNRLKVSSCCKHYTAYDVDKWKGIDRFHFDAKVTKQDMEDTYQPPFKSCVEEAHVSSVMCSYNRVNGIPTCADPDLLKGVVRDQWGLDGYIVSDCDSIEVYYKSINYTATPEDAVALALNAGPSDVCTNDHQSLALDAARQGIVLLDNNGGLPLSSNSTASLAVIGPNANGTKVMISNYAGTPCGYTSPLQGLQKYVSAVTYEPGCSDVKCSDETLIEAATKAAATADVVVVVVGLDQSIEAEELDRENLTLPGYQEKLVIEVANATTKLGSVILVVMSAGPIDVSFAKDNKKIGGILWVGYPGQAGGDAIAQVIFGDYNPGNFLVKQHY</sequence>
<gene>
    <name evidence="7" type="ORF">LWI29_018463</name>
</gene>
<dbReference type="Gene3D" id="3.40.50.1700">
    <property type="entry name" value="Glycoside hydrolase family 3 C-terminal domain"/>
    <property type="match status" value="1"/>
</dbReference>
<protein>
    <submittedName>
        <fullName evidence="7">Uncharacterized protein</fullName>
    </submittedName>
</protein>
<dbReference type="InterPro" id="IPR002772">
    <property type="entry name" value="Glyco_hydro_3_C"/>
</dbReference>
<evidence type="ECO:0000256" key="3">
    <source>
        <dbReference type="ARBA" id="ARBA00022801"/>
    </source>
</evidence>
<accession>A0AA39RXB2</accession>
<reference evidence="7" key="2">
    <citation type="submission" date="2023-06" db="EMBL/GenBank/DDBJ databases">
        <authorList>
            <person name="Swenson N.G."/>
            <person name="Wegrzyn J.L."/>
            <person name="Mcevoy S.L."/>
        </authorList>
    </citation>
    <scope>NUCLEOTIDE SEQUENCE</scope>
    <source>
        <strain evidence="7">NS2018</strain>
        <tissue evidence="7">Leaf</tissue>
    </source>
</reference>
<dbReference type="GO" id="GO:0046556">
    <property type="term" value="F:alpha-L-arabinofuranosidase activity"/>
    <property type="evidence" value="ECO:0007669"/>
    <property type="project" value="TreeGrafter"/>
</dbReference>
<evidence type="ECO:0000256" key="1">
    <source>
        <dbReference type="ARBA" id="ARBA00005336"/>
    </source>
</evidence>
<dbReference type="Pfam" id="PF01915">
    <property type="entry name" value="Glyco_hydro_3_C"/>
    <property type="match status" value="1"/>
</dbReference>
<dbReference type="SUPFAM" id="SSF51445">
    <property type="entry name" value="(Trans)glycosidases"/>
    <property type="match status" value="1"/>
</dbReference>
<evidence type="ECO:0000256" key="2">
    <source>
        <dbReference type="ARBA" id="ARBA00022729"/>
    </source>
</evidence>
<dbReference type="GO" id="GO:0045493">
    <property type="term" value="P:xylan catabolic process"/>
    <property type="evidence" value="ECO:0007669"/>
    <property type="project" value="InterPro"/>
</dbReference>
<comment type="similarity">
    <text evidence="1">Belongs to the glycosyl hydrolase 3 family.</text>
</comment>
<organism evidence="7 8">
    <name type="scientific">Acer saccharum</name>
    <name type="common">Sugar maple</name>
    <dbReference type="NCBI Taxonomy" id="4024"/>
    <lineage>
        <taxon>Eukaryota</taxon>
        <taxon>Viridiplantae</taxon>
        <taxon>Streptophyta</taxon>
        <taxon>Embryophyta</taxon>
        <taxon>Tracheophyta</taxon>
        <taxon>Spermatophyta</taxon>
        <taxon>Magnoliopsida</taxon>
        <taxon>eudicotyledons</taxon>
        <taxon>Gunneridae</taxon>
        <taxon>Pentapetalae</taxon>
        <taxon>rosids</taxon>
        <taxon>malvids</taxon>
        <taxon>Sapindales</taxon>
        <taxon>Sapindaceae</taxon>
        <taxon>Hippocastanoideae</taxon>
        <taxon>Acereae</taxon>
        <taxon>Acer</taxon>
    </lineage>
</organism>
<dbReference type="InterPro" id="IPR017853">
    <property type="entry name" value="GH"/>
</dbReference>
<dbReference type="InterPro" id="IPR001764">
    <property type="entry name" value="Glyco_hydro_3_N"/>
</dbReference>